<feature type="region of interest" description="Disordered" evidence="1">
    <location>
        <begin position="1"/>
        <end position="24"/>
    </location>
</feature>
<gene>
    <name evidence="3" type="ORF">MZO42_13950</name>
</gene>
<proteinExistence type="predicted"/>
<evidence type="ECO:0000313" key="3">
    <source>
        <dbReference type="EMBL" id="MDT8759801.1"/>
    </source>
</evidence>
<accession>A0ABU3N694</accession>
<feature type="transmembrane region" description="Helical" evidence="2">
    <location>
        <begin position="40"/>
        <end position="58"/>
    </location>
</feature>
<sequence>MSAQPGDSAHIGSDQAAGDAPASTFPVEQAERGIQLLSRFAGPAIFFLTLGGIVWLLIK</sequence>
<dbReference type="EMBL" id="JALMLT010000003">
    <property type="protein sequence ID" value="MDT8759801.1"/>
    <property type="molecule type" value="Genomic_DNA"/>
</dbReference>
<comment type="caution">
    <text evidence="3">The sequence shown here is derived from an EMBL/GenBank/DDBJ whole genome shotgun (WGS) entry which is preliminary data.</text>
</comment>
<protein>
    <submittedName>
        <fullName evidence="3">Uncharacterized protein</fullName>
    </submittedName>
</protein>
<organism evidence="3">
    <name type="scientific">Sphingomonas psychrotolerans</name>
    <dbReference type="NCBI Taxonomy" id="1327635"/>
    <lineage>
        <taxon>Bacteria</taxon>
        <taxon>Pseudomonadati</taxon>
        <taxon>Pseudomonadota</taxon>
        <taxon>Alphaproteobacteria</taxon>
        <taxon>Sphingomonadales</taxon>
        <taxon>Sphingomonadaceae</taxon>
        <taxon>Sphingomonas</taxon>
    </lineage>
</organism>
<keyword evidence="2" id="KW-0472">Membrane</keyword>
<name>A0ABU3N694_9SPHN</name>
<reference evidence="3" key="1">
    <citation type="submission" date="2022-04" db="EMBL/GenBank/DDBJ databases">
        <title>Tomato heritable bacteria conferring resistance against bacterial wilt.</title>
        <authorList>
            <person name="Yin J."/>
        </authorList>
    </citation>
    <scope>NUCLEOTIDE SEQUENCE</scope>
    <source>
        <strain evidence="3">Cra20</strain>
    </source>
</reference>
<evidence type="ECO:0000256" key="1">
    <source>
        <dbReference type="SAM" id="MobiDB-lite"/>
    </source>
</evidence>
<evidence type="ECO:0000256" key="2">
    <source>
        <dbReference type="SAM" id="Phobius"/>
    </source>
</evidence>
<keyword evidence="2" id="KW-0812">Transmembrane</keyword>
<keyword evidence="2" id="KW-1133">Transmembrane helix</keyword>